<evidence type="ECO:0000313" key="2">
    <source>
        <dbReference type="Proteomes" id="UP000886520"/>
    </source>
</evidence>
<sequence>MPEQEEWRAVNQRARRERYSRREFKVGGCKNEGGQLVKEVQVEGKVDMFRELRHLGGQRPTKLRIEEVVGVLIITPGKKANGCKYREIERWQSLRNQGYGEIQSKPCIREEEVTLDTRYKW</sequence>
<comment type="caution">
    <text evidence="1">The sequence shown here is derived from an EMBL/GenBank/DDBJ whole genome shotgun (WGS) entry which is preliminary data.</text>
</comment>
<gene>
    <name evidence="1" type="ORF">GOP47_0021232</name>
</gene>
<dbReference type="EMBL" id="JABFUD020000020">
    <property type="protein sequence ID" value="KAI5064562.1"/>
    <property type="molecule type" value="Genomic_DNA"/>
</dbReference>
<evidence type="ECO:0000313" key="1">
    <source>
        <dbReference type="EMBL" id="KAI5064562.1"/>
    </source>
</evidence>
<protein>
    <submittedName>
        <fullName evidence="1">Uncharacterized protein</fullName>
    </submittedName>
</protein>
<name>A0A9D4UB49_ADICA</name>
<keyword evidence="2" id="KW-1185">Reference proteome</keyword>
<accession>A0A9D4UB49</accession>
<proteinExistence type="predicted"/>
<reference evidence="1" key="1">
    <citation type="submission" date="2021-01" db="EMBL/GenBank/DDBJ databases">
        <title>Adiantum capillus-veneris genome.</title>
        <authorList>
            <person name="Fang Y."/>
            <person name="Liao Q."/>
        </authorList>
    </citation>
    <scope>NUCLEOTIDE SEQUENCE</scope>
    <source>
        <strain evidence="1">H3</strain>
        <tissue evidence="1">Leaf</tissue>
    </source>
</reference>
<dbReference type="AlphaFoldDB" id="A0A9D4UB49"/>
<dbReference type="Proteomes" id="UP000886520">
    <property type="component" value="Chromosome 20"/>
</dbReference>
<organism evidence="1 2">
    <name type="scientific">Adiantum capillus-veneris</name>
    <name type="common">Maidenhair fern</name>
    <dbReference type="NCBI Taxonomy" id="13818"/>
    <lineage>
        <taxon>Eukaryota</taxon>
        <taxon>Viridiplantae</taxon>
        <taxon>Streptophyta</taxon>
        <taxon>Embryophyta</taxon>
        <taxon>Tracheophyta</taxon>
        <taxon>Polypodiopsida</taxon>
        <taxon>Polypodiidae</taxon>
        <taxon>Polypodiales</taxon>
        <taxon>Pteridineae</taxon>
        <taxon>Pteridaceae</taxon>
        <taxon>Vittarioideae</taxon>
        <taxon>Adiantum</taxon>
    </lineage>
</organism>